<gene>
    <name evidence="1" type="ORF">POCTA_138.1.T1090137</name>
</gene>
<accession>A0A8S1X2Q6</accession>
<protein>
    <submittedName>
        <fullName evidence="1">Uncharacterized protein</fullName>
    </submittedName>
</protein>
<organism evidence="1 2">
    <name type="scientific">Paramecium octaurelia</name>
    <dbReference type="NCBI Taxonomy" id="43137"/>
    <lineage>
        <taxon>Eukaryota</taxon>
        <taxon>Sar</taxon>
        <taxon>Alveolata</taxon>
        <taxon>Ciliophora</taxon>
        <taxon>Intramacronucleata</taxon>
        <taxon>Oligohymenophorea</taxon>
        <taxon>Peniculida</taxon>
        <taxon>Parameciidae</taxon>
        <taxon>Paramecium</taxon>
    </lineage>
</organism>
<keyword evidence="2" id="KW-1185">Reference proteome</keyword>
<dbReference type="Proteomes" id="UP000683925">
    <property type="component" value="Unassembled WGS sequence"/>
</dbReference>
<reference evidence="1" key="1">
    <citation type="submission" date="2021-01" db="EMBL/GenBank/DDBJ databases">
        <authorList>
            <consortium name="Genoscope - CEA"/>
            <person name="William W."/>
        </authorList>
    </citation>
    <scope>NUCLEOTIDE SEQUENCE</scope>
</reference>
<name>A0A8S1X2Q6_PAROT</name>
<comment type="caution">
    <text evidence="1">The sequence shown here is derived from an EMBL/GenBank/DDBJ whole genome shotgun (WGS) entry which is preliminary data.</text>
</comment>
<evidence type="ECO:0000313" key="2">
    <source>
        <dbReference type="Proteomes" id="UP000683925"/>
    </source>
</evidence>
<dbReference type="AlphaFoldDB" id="A0A8S1X2Q6"/>
<evidence type="ECO:0000313" key="1">
    <source>
        <dbReference type="EMBL" id="CAD8195582.1"/>
    </source>
</evidence>
<dbReference type="EMBL" id="CAJJDP010000109">
    <property type="protein sequence ID" value="CAD8195582.1"/>
    <property type="molecule type" value="Genomic_DNA"/>
</dbReference>
<sequence>MSGNIRVNQYISIIKHSRSLSTLRGQRGLETDIHTLKMLIQHSVEDQLIMHNLQNSLFRQDKATGTHQFRTRLDSKPMIQKLMLKDTRNTINQTLTYNLKLPIR</sequence>
<proteinExistence type="predicted"/>